<protein>
    <submittedName>
        <fullName evidence="1">Uncharacterized protein</fullName>
    </submittedName>
</protein>
<keyword evidence="2" id="KW-1185">Reference proteome</keyword>
<sequence length="187" mass="21990">MQGKPTLITCTGKIKVIIPVVTYKGKFPKAVEKKFLQGTFKGILESQETSQRTDKDCLALEDQELDTLDTIVGCKTLREIIPTLPFTFQFYRNLEPGDRMDMDQFLQLRQLLEYLFQWSMDNKRFNLASHWEELGTSFQNICLKEIPFKDLMVFTKGWNPKRNFKLLKERETRIRENQGTIQAQEKN</sequence>
<evidence type="ECO:0000313" key="2">
    <source>
        <dbReference type="Proteomes" id="UP000765509"/>
    </source>
</evidence>
<dbReference type="Proteomes" id="UP000765509">
    <property type="component" value="Unassembled WGS sequence"/>
</dbReference>
<evidence type="ECO:0000313" key="1">
    <source>
        <dbReference type="EMBL" id="MBW0483096.1"/>
    </source>
</evidence>
<accession>A0A9Q3CI78</accession>
<gene>
    <name evidence="1" type="ORF">O181_022811</name>
</gene>
<organism evidence="1 2">
    <name type="scientific">Austropuccinia psidii MF-1</name>
    <dbReference type="NCBI Taxonomy" id="1389203"/>
    <lineage>
        <taxon>Eukaryota</taxon>
        <taxon>Fungi</taxon>
        <taxon>Dikarya</taxon>
        <taxon>Basidiomycota</taxon>
        <taxon>Pucciniomycotina</taxon>
        <taxon>Pucciniomycetes</taxon>
        <taxon>Pucciniales</taxon>
        <taxon>Sphaerophragmiaceae</taxon>
        <taxon>Austropuccinia</taxon>
    </lineage>
</organism>
<reference evidence="1" key="1">
    <citation type="submission" date="2021-03" db="EMBL/GenBank/DDBJ databases">
        <title>Draft genome sequence of rust myrtle Austropuccinia psidii MF-1, a brazilian biotype.</title>
        <authorList>
            <person name="Quecine M.C."/>
            <person name="Pachon D.M.R."/>
            <person name="Bonatelli M.L."/>
            <person name="Correr F.H."/>
            <person name="Franceschini L.M."/>
            <person name="Leite T.F."/>
            <person name="Margarido G.R.A."/>
            <person name="Almeida C.A."/>
            <person name="Ferrarezi J.A."/>
            <person name="Labate C.A."/>
        </authorList>
    </citation>
    <scope>NUCLEOTIDE SEQUENCE</scope>
    <source>
        <strain evidence="1">MF-1</strain>
    </source>
</reference>
<comment type="caution">
    <text evidence="1">The sequence shown here is derived from an EMBL/GenBank/DDBJ whole genome shotgun (WGS) entry which is preliminary data.</text>
</comment>
<dbReference type="AlphaFoldDB" id="A0A9Q3CI78"/>
<dbReference type="EMBL" id="AVOT02007076">
    <property type="protein sequence ID" value="MBW0483096.1"/>
    <property type="molecule type" value="Genomic_DNA"/>
</dbReference>
<proteinExistence type="predicted"/>
<name>A0A9Q3CI78_9BASI</name>